<name>A0A9P6WSM7_RHIOR</name>
<dbReference type="AlphaFoldDB" id="A0A9P6WSM7"/>
<comment type="caution">
    <text evidence="2">The sequence shown here is derived from an EMBL/GenBank/DDBJ whole genome shotgun (WGS) entry which is preliminary data.</text>
</comment>
<gene>
    <name evidence="2" type="ORF">G6F64_014874</name>
</gene>
<proteinExistence type="predicted"/>
<evidence type="ECO:0000256" key="1">
    <source>
        <dbReference type="SAM" id="MobiDB-lite"/>
    </source>
</evidence>
<sequence>MAAFHLLGACRSRAPPGAGCSARAGSSPAPAWPLPRCRSADRAGGRHLRCSAGSSAAGSAAAAGSAGSAGPRGTASSALRPAKSATAGG</sequence>
<evidence type="ECO:0000313" key="3">
    <source>
        <dbReference type="Proteomes" id="UP000716291"/>
    </source>
</evidence>
<dbReference type="EMBL" id="JAANQT010010043">
    <property type="protein sequence ID" value="KAG1275520.1"/>
    <property type="molecule type" value="Genomic_DNA"/>
</dbReference>
<dbReference type="Proteomes" id="UP000716291">
    <property type="component" value="Unassembled WGS sequence"/>
</dbReference>
<keyword evidence="3" id="KW-1185">Reference proteome</keyword>
<feature type="region of interest" description="Disordered" evidence="1">
    <location>
        <begin position="13"/>
        <end position="89"/>
    </location>
</feature>
<organism evidence="2 3">
    <name type="scientific">Rhizopus oryzae</name>
    <name type="common">Mucormycosis agent</name>
    <name type="synonym">Rhizopus arrhizus var. delemar</name>
    <dbReference type="NCBI Taxonomy" id="64495"/>
    <lineage>
        <taxon>Eukaryota</taxon>
        <taxon>Fungi</taxon>
        <taxon>Fungi incertae sedis</taxon>
        <taxon>Mucoromycota</taxon>
        <taxon>Mucoromycotina</taxon>
        <taxon>Mucoromycetes</taxon>
        <taxon>Mucorales</taxon>
        <taxon>Mucorineae</taxon>
        <taxon>Rhizopodaceae</taxon>
        <taxon>Rhizopus</taxon>
    </lineage>
</organism>
<protein>
    <submittedName>
        <fullName evidence="2">Uncharacterized protein</fullName>
    </submittedName>
</protein>
<evidence type="ECO:0000313" key="2">
    <source>
        <dbReference type="EMBL" id="KAG1275520.1"/>
    </source>
</evidence>
<feature type="compositionally biased region" description="Low complexity" evidence="1">
    <location>
        <begin position="51"/>
        <end position="78"/>
    </location>
</feature>
<accession>A0A9P6WSM7</accession>
<reference evidence="2" key="1">
    <citation type="journal article" date="2020" name="Microb. Genom.">
        <title>Genetic diversity of clinical and environmental Mucorales isolates obtained from an investigation of mucormycosis cases among solid organ transplant recipients.</title>
        <authorList>
            <person name="Nguyen M.H."/>
            <person name="Kaul D."/>
            <person name="Muto C."/>
            <person name="Cheng S.J."/>
            <person name="Richter R.A."/>
            <person name="Bruno V.M."/>
            <person name="Liu G."/>
            <person name="Beyhan S."/>
            <person name="Sundermann A.J."/>
            <person name="Mounaud S."/>
            <person name="Pasculle A.W."/>
            <person name="Nierman W.C."/>
            <person name="Driscoll E."/>
            <person name="Cumbie R."/>
            <person name="Clancy C.J."/>
            <person name="Dupont C.L."/>
        </authorList>
    </citation>
    <scope>NUCLEOTIDE SEQUENCE</scope>
    <source>
        <strain evidence="2">GL11</strain>
    </source>
</reference>